<comment type="caution">
    <text evidence="8">The sequence shown here is derived from an EMBL/GenBank/DDBJ whole genome shotgun (WGS) entry which is preliminary data.</text>
</comment>
<dbReference type="Pfam" id="PF20684">
    <property type="entry name" value="Fung_rhodopsin"/>
    <property type="match status" value="1"/>
</dbReference>
<evidence type="ECO:0000313" key="9">
    <source>
        <dbReference type="Proteomes" id="UP000799439"/>
    </source>
</evidence>
<evidence type="ECO:0000256" key="4">
    <source>
        <dbReference type="ARBA" id="ARBA00023136"/>
    </source>
</evidence>
<comment type="similarity">
    <text evidence="5">Belongs to the SAT4 family.</text>
</comment>
<feature type="transmembrane region" description="Helical" evidence="6">
    <location>
        <begin position="105"/>
        <end position="128"/>
    </location>
</feature>
<evidence type="ECO:0000256" key="2">
    <source>
        <dbReference type="ARBA" id="ARBA00022692"/>
    </source>
</evidence>
<evidence type="ECO:0000256" key="5">
    <source>
        <dbReference type="ARBA" id="ARBA00038359"/>
    </source>
</evidence>
<dbReference type="GO" id="GO:0016020">
    <property type="term" value="C:membrane"/>
    <property type="evidence" value="ECO:0007669"/>
    <property type="project" value="UniProtKB-SubCell"/>
</dbReference>
<dbReference type="EMBL" id="ML996081">
    <property type="protein sequence ID" value="KAF2157401.1"/>
    <property type="molecule type" value="Genomic_DNA"/>
</dbReference>
<organism evidence="8 9">
    <name type="scientific">Myriangium duriaei CBS 260.36</name>
    <dbReference type="NCBI Taxonomy" id="1168546"/>
    <lineage>
        <taxon>Eukaryota</taxon>
        <taxon>Fungi</taxon>
        <taxon>Dikarya</taxon>
        <taxon>Ascomycota</taxon>
        <taxon>Pezizomycotina</taxon>
        <taxon>Dothideomycetes</taxon>
        <taxon>Dothideomycetidae</taxon>
        <taxon>Myriangiales</taxon>
        <taxon>Myriangiaceae</taxon>
        <taxon>Myriangium</taxon>
    </lineage>
</organism>
<evidence type="ECO:0000256" key="3">
    <source>
        <dbReference type="ARBA" id="ARBA00022989"/>
    </source>
</evidence>
<evidence type="ECO:0000313" key="8">
    <source>
        <dbReference type="EMBL" id="KAF2157401.1"/>
    </source>
</evidence>
<protein>
    <recommendedName>
        <fullName evidence="7">Rhodopsin domain-containing protein</fullName>
    </recommendedName>
</protein>
<feature type="transmembrane region" description="Helical" evidence="6">
    <location>
        <begin position="216"/>
        <end position="237"/>
    </location>
</feature>
<keyword evidence="2 6" id="KW-0812">Transmembrane</keyword>
<keyword evidence="9" id="KW-1185">Reference proteome</keyword>
<feature type="transmembrane region" description="Helical" evidence="6">
    <location>
        <begin position="67"/>
        <end position="85"/>
    </location>
</feature>
<name>A0A9P4J9N3_9PEZI</name>
<evidence type="ECO:0000256" key="1">
    <source>
        <dbReference type="ARBA" id="ARBA00004141"/>
    </source>
</evidence>
<dbReference type="PANTHER" id="PTHR33048">
    <property type="entry name" value="PTH11-LIKE INTEGRAL MEMBRANE PROTEIN (AFU_ORTHOLOGUE AFUA_5G11245)"/>
    <property type="match status" value="1"/>
</dbReference>
<reference evidence="8" key="1">
    <citation type="journal article" date="2020" name="Stud. Mycol.">
        <title>101 Dothideomycetes genomes: a test case for predicting lifestyles and emergence of pathogens.</title>
        <authorList>
            <person name="Haridas S."/>
            <person name="Albert R."/>
            <person name="Binder M."/>
            <person name="Bloem J."/>
            <person name="Labutti K."/>
            <person name="Salamov A."/>
            <person name="Andreopoulos B."/>
            <person name="Baker S."/>
            <person name="Barry K."/>
            <person name="Bills G."/>
            <person name="Bluhm B."/>
            <person name="Cannon C."/>
            <person name="Castanera R."/>
            <person name="Culley D."/>
            <person name="Daum C."/>
            <person name="Ezra D."/>
            <person name="Gonzalez J."/>
            <person name="Henrissat B."/>
            <person name="Kuo A."/>
            <person name="Liang C."/>
            <person name="Lipzen A."/>
            <person name="Lutzoni F."/>
            <person name="Magnuson J."/>
            <person name="Mondo S."/>
            <person name="Nolan M."/>
            <person name="Ohm R."/>
            <person name="Pangilinan J."/>
            <person name="Park H.-J."/>
            <person name="Ramirez L."/>
            <person name="Alfaro M."/>
            <person name="Sun H."/>
            <person name="Tritt A."/>
            <person name="Yoshinaga Y."/>
            <person name="Zwiers L.-H."/>
            <person name="Turgeon B."/>
            <person name="Goodwin S."/>
            <person name="Spatafora J."/>
            <person name="Crous P."/>
            <person name="Grigoriev I."/>
        </authorList>
    </citation>
    <scope>NUCLEOTIDE SEQUENCE</scope>
    <source>
        <strain evidence="8">CBS 260.36</strain>
    </source>
</reference>
<comment type="subcellular location">
    <subcellularLocation>
        <location evidence="1">Membrane</location>
        <topology evidence="1">Multi-pass membrane protein</topology>
    </subcellularLocation>
</comment>
<evidence type="ECO:0000259" key="7">
    <source>
        <dbReference type="Pfam" id="PF20684"/>
    </source>
</evidence>
<gene>
    <name evidence="8" type="ORF">K461DRAFT_264311</name>
</gene>
<dbReference type="InterPro" id="IPR049326">
    <property type="entry name" value="Rhodopsin_dom_fungi"/>
</dbReference>
<keyword evidence="4 6" id="KW-0472">Membrane</keyword>
<feature type="domain" description="Rhodopsin" evidence="7">
    <location>
        <begin position="50"/>
        <end position="278"/>
    </location>
</feature>
<feature type="transmembrane region" description="Helical" evidence="6">
    <location>
        <begin position="140"/>
        <end position="167"/>
    </location>
</feature>
<sequence length="362" mass="39353">MSTTMTTATGAMTGVSSASMVNNPAISDWIARITQSVIALMVVCTALTGMRMFARAKLLNQFGCDDGAMLVAWALFITLGGLTIAEMGLEKDYFHGEVLDVSPASFWWNALYTASMIGSKCSFGFFLLRTTNPKNKWQRATTIGAFSACALLGVAYFCMSFTCAVTYDSAEQCSLTNAFRWTSVAWSALAIVVDLAYGVVFVWLIAVCDLNRRAKILTILIIIFGSLSGGSSLARIVTISTDKFSDPNVQRLAIRFWSIQEVGLCLAAPCVGSIQSFLRPYMNRPTPLGYQGQTDHTSRQNMSKRQTMSVEEISPVPPLMQADIEKGVVVKVGGGDRSKCPVANSSFRNAMNAWLSSTKRSK</sequence>
<feature type="transmembrane region" description="Helical" evidence="6">
    <location>
        <begin position="179"/>
        <end position="204"/>
    </location>
</feature>
<dbReference type="PANTHER" id="PTHR33048:SF96">
    <property type="entry name" value="INTEGRAL MEMBRANE PROTEIN"/>
    <property type="match status" value="1"/>
</dbReference>
<dbReference type="AlphaFoldDB" id="A0A9P4J9N3"/>
<dbReference type="Proteomes" id="UP000799439">
    <property type="component" value="Unassembled WGS sequence"/>
</dbReference>
<evidence type="ECO:0000256" key="6">
    <source>
        <dbReference type="SAM" id="Phobius"/>
    </source>
</evidence>
<proteinExistence type="inferred from homology"/>
<accession>A0A9P4J9N3</accession>
<feature type="transmembrane region" description="Helical" evidence="6">
    <location>
        <begin position="29"/>
        <end position="47"/>
    </location>
</feature>
<dbReference type="OrthoDB" id="3897607at2759"/>
<feature type="transmembrane region" description="Helical" evidence="6">
    <location>
        <begin position="257"/>
        <end position="278"/>
    </location>
</feature>
<keyword evidence="3 6" id="KW-1133">Transmembrane helix</keyword>
<dbReference type="InterPro" id="IPR052337">
    <property type="entry name" value="SAT4-like"/>
</dbReference>